<evidence type="ECO:0000313" key="2">
    <source>
        <dbReference type="Proteomes" id="UP001732700"/>
    </source>
</evidence>
<organism evidence="1 2">
    <name type="scientific">Avena sativa</name>
    <name type="common">Oat</name>
    <dbReference type="NCBI Taxonomy" id="4498"/>
    <lineage>
        <taxon>Eukaryota</taxon>
        <taxon>Viridiplantae</taxon>
        <taxon>Streptophyta</taxon>
        <taxon>Embryophyta</taxon>
        <taxon>Tracheophyta</taxon>
        <taxon>Spermatophyta</taxon>
        <taxon>Magnoliopsida</taxon>
        <taxon>Liliopsida</taxon>
        <taxon>Poales</taxon>
        <taxon>Poaceae</taxon>
        <taxon>BOP clade</taxon>
        <taxon>Pooideae</taxon>
        <taxon>Poodae</taxon>
        <taxon>Poeae</taxon>
        <taxon>Poeae Chloroplast Group 1 (Aveneae type)</taxon>
        <taxon>Aveninae</taxon>
        <taxon>Avena</taxon>
    </lineage>
</organism>
<sequence length="188" mass="20097">MMTMKIIILLILLLAPIPMAIACPGVPSLGSAAACLKACGTKYAYDLCINTMQRSGMDPCPSHTVVATVYAVVAARVAEASYEDTMLALNTQLQQNGSLSGDERDAYRGCLGDYTAAESSIERAAERMASSCDLGGLGNEFRGGMMSLEGCRDRLLSPWIYPSPMYPLVMGNRDKVLVAYLLAKLLGI</sequence>
<name>A0ACD5UJI0_AVESA</name>
<dbReference type="Proteomes" id="UP001732700">
    <property type="component" value="Chromosome 2A"/>
</dbReference>
<protein>
    <submittedName>
        <fullName evidence="1">Uncharacterized protein</fullName>
    </submittedName>
</protein>
<dbReference type="EnsemblPlants" id="AVESA.00010b.r2.2AG0257360.1">
    <property type="protein sequence ID" value="AVESA.00010b.r2.2AG0257360.1.CDS.1"/>
    <property type="gene ID" value="AVESA.00010b.r2.2AG0257360"/>
</dbReference>
<keyword evidence="2" id="KW-1185">Reference proteome</keyword>
<proteinExistence type="predicted"/>
<accession>A0ACD5UJI0</accession>
<reference evidence="1" key="1">
    <citation type="submission" date="2021-05" db="EMBL/GenBank/DDBJ databases">
        <authorList>
            <person name="Scholz U."/>
            <person name="Mascher M."/>
            <person name="Fiebig A."/>
        </authorList>
    </citation>
    <scope>NUCLEOTIDE SEQUENCE [LARGE SCALE GENOMIC DNA]</scope>
</reference>
<evidence type="ECO:0000313" key="1">
    <source>
        <dbReference type="EnsemblPlants" id="AVESA.00010b.r2.2AG0257360.1.CDS.1"/>
    </source>
</evidence>
<reference evidence="1" key="2">
    <citation type="submission" date="2025-09" db="UniProtKB">
        <authorList>
            <consortium name="EnsemblPlants"/>
        </authorList>
    </citation>
    <scope>IDENTIFICATION</scope>
</reference>